<protein>
    <submittedName>
        <fullName evidence="1">9784_t:CDS:1</fullName>
    </submittedName>
</protein>
<proteinExistence type="predicted"/>
<evidence type="ECO:0000313" key="2">
    <source>
        <dbReference type="Proteomes" id="UP000789525"/>
    </source>
</evidence>
<gene>
    <name evidence="1" type="ORF">ACOLOM_LOCUS3659</name>
</gene>
<keyword evidence="2" id="KW-1185">Reference proteome</keyword>
<organism evidence="1 2">
    <name type="scientific">Acaulospora colombiana</name>
    <dbReference type="NCBI Taxonomy" id="27376"/>
    <lineage>
        <taxon>Eukaryota</taxon>
        <taxon>Fungi</taxon>
        <taxon>Fungi incertae sedis</taxon>
        <taxon>Mucoromycota</taxon>
        <taxon>Glomeromycotina</taxon>
        <taxon>Glomeromycetes</taxon>
        <taxon>Diversisporales</taxon>
        <taxon>Acaulosporaceae</taxon>
        <taxon>Acaulospora</taxon>
    </lineage>
</organism>
<evidence type="ECO:0000313" key="1">
    <source>
        <dbReference type="EMBL" id="CAG8521121.1"/>
    </source>
</evidence>
<name>A0ACA9LDN3_9GLOM</name>
<comment type="caution">
    <text evidence="1">The sequence shown here is derived from an EMBL/GenBank/DDBJ whole genome shotgun (WGS) entry which is preliminary data.</text>
</comment>
<sequence length="462" mass="53146">MWFYIQPTEYDSPEDPEKSGKPNNSQESATKKDFFLVFRAKVSQAAGILKKKCSRTATKDVRNVKIGDFDGSNRSHDSKGLRFLTTKSRGRSKCSMIGRCGSSNNKTDFQSSDIILIDQEYSVNRNDAIPTMVNKESKFTSSDVKKQSFQVDTSAKNIGEKSPKSYRNNFQDTRRLFRNSKAGIHRSRGRDQTNINSKQFEVDPSAYLDKSSGEKKNVFTQTTLNVAAIKDVQTRISDAIHKNRLMQNNEYTAFREDTELPESPSSLQNSFREVNQVRKEYDAQLVSHLERQVELDANLEFSVKTIKEDMAGINTSGKFGFRTDENERNDNVVAETVFDIPNATKEVITFSSLEADVEFSSRQRIARDFEILKLLEKKHRVDQETEESIKQALEVLKFQSKSRVGCTRKLKSPKRMEEEVDDVHKKFQYLDSWRSSMVERLEDLKANFDELEDLITNGRQWE</sequence>
<dbReference type="EMBL" id="CAJVPT010005522">
    <property type="protein sequence ID" value="CAG8521121.1"/>
    <property type="molecule type" value="Genomic_DNA"/>
</dbReference>
<dbReference type="Proteomes" id="UP000789525">
    <property type="component" value="Unassembled WGS sequence"/>
</dbReference>
<reference evidence="1" key="1">
    <citation type="submission" date="2021-06" db="EMBL/GenBank/DDBJ databases">
        <authorList>
            <person name="Kallberg Y."/>
            <person name="Tangrot J."/>
            <person name="Rosling A."/>
        </authorList>
    </citation>
    <scope>NUCLEOTIDE SEQUENCE</scope>
    <source>
        <strain evidence="1">CL356</strain>
    </source>
</reference>
<accession>A0ACA9LDN3</accession>